<sequence length="84" mass="9559">MYVKGDVKNKMRGLVGSIQMKTPIVTKDDYSIRSFSHFPYVIVLFFGKKSEKVSLYVAFTVSPRMGLCSPQQEDRGQDRSPHIS</sequence>
<evidence type="ECO:0000313" key="1">
    <source>
        <dbReference type="EMBL" id="PLW76682.1"/>
    </source>
</evidence>
<accession>A0A2N5XQ90</accession>
<dbReference type="EMBL" id="PKUQ01000022">
    <property type="protein sequence ID" value="PLW76682.1"/>
    <property type="molecule type" value="Genomic_DNA"/>
</dbReference>
<reference evidence="1 2" key="1">
    <citation type="submission" date="2018-01" db="EMBL/GenBank/DDBJ databases">
        <title>The draft genome sequence of Cohaesibacter sp. H1304.</title>
        <authorList>
            <person name="Wang N.-N."/>
            <person name="Du Z.-J."/>
        </authorList>
    </citation>
    <scope>NUCLEOTIDE SEQUENCE [LARGE SCALE GENOMIC DNA]</scope>
    <source>
        <strain evidence="1 2">H1304</strain>
    </source>
</reference>
<proteinExistence type="predicted"/>
<gene>
    <name evidence="1" type="ORF">C0081_11445</name>
</gene>
<dbReference type="AlphaFoldDB" id="A0A2N5XQ90"/>
<evidence type="ECO:0000313" key="2">
    <source>
        <dbReference type="Proteomes" id="UP000234881"/>
    </source>
</evidence>
<name>A0A2N5XQ90_9HYPH</name>
<keyword evidence="2" id="KW-1185">Reference proteome</keyword>
<comment type="caution">
    <text evidence="1">The sequence shown here is derived from an EMBL/GenBank/DDBJ whole genome shotgun (WGS) entry which is preliminary data.</text>
</comment>
<protein>
    <submittedName>
        <fullName evidence="1">Uncharacterized protein</fullName>
    </submittedName>
</protein>
<organism evidence="1 2">
    <name type="scientific">Cohaesibacter celericrescens</name>
    <dbReference type="NCBI Taxonomy" id="2067669"/>
    <lineage>
        <taxon>Bacteria</taxon>
        <taxon>Pseudomonadati</taxon>
        <taxon>Pseudomonadota</taxon>
        <taxon>Alphaproteobacteria</taxon>
        <taxon>Hyphomicrobiales</taxon>
        <taxon>Cohaesibacteraceae</taxon>
    </lineage>
</organism>
<dbReference type="Proteomes" id="UP000234881">
    <property type="component" value="Unassembled WGS sequence"/>
</dbReference>